<proteinExistence type="predicted"/>
<dbReference type="AlphaFoldDB" id="A0A9Q0AV70"/>
<evidence type="ECO:0000313" key="1">
    <source>
        <dbReference type="EMBL" id="KAI1879916.1"/>
    </source>
</evidence>
<dbReference type="Proteomes" id="UP000829685">
    <property type="component" value="Unassembled WGS sequence"/>
</dbReference>
<dbReference type="SUPFAM" id="SSF57850">
    <property type="entry name" value="RING/U-box"/>
    <property type="match status" value="1"/>
</dbReference>
<accession>A0A9Q0AV70</accession>
<evidence type="ECO:0000313" key="2">
    <source>
        <dbReference type="Proteomes" id="UP000829685"/>
    </source>
</evidence>
<organism evidence="1 2">
    <name type="scientific">Neoarthrinium moseri</name>
    <dbReference type="NCBI Taxonomy" id="1658444"/>
    <lineage>
        <taxon>Eukaryota</taxon>
        <taxon>Fungi</taxon>
        <taxon>Dikarya</taxon>
        <taxon>Ascomycota</taxon>
        <taxon>Pezizomycotina</taxon>
        <taxon>Sordariomycetes</taxon>
        <taxon>Xylariomycetidae</taxon>
        <taxon>Amphisphaeriales</taxon>
        <taxon>Apiosporaceae</taxon>
        <taxon>Neoarthrinium</taxon>
    </lineage>
</organism>
<keyword evidence="2" id="KW-1185">Reference proteome</keyword>
<sequence>MSAVPEIVTAIDHWRDLSKYISAHRPGVRPESNYTPVHVRIRCAICKTSPLDLPPWVTSDHGPRAAGAASPHPTEPPCVVPGCAHLVGWGCMEERLGRDGGRPACPVCGRALRYACGHAIPVGPVPRLAADRRVQDVVPGTRAWVLDEDTGEIVEAEGEGGEDGGREESHVRGQCRACRRESLRRKAAELLHIGFGKRSCDTPGSQRTFPADYREELCTRMLDEILGKMDAYQESLVLW</sequence>
<dbReference type="EMBL" id="JAFIMR010000003">
    <property type="protein sequence ID" value="KAI1879916.1"/>
    <property type="molecule type" value="Genomic_DNA"/>
</dbReference>
<name>A0A9Q0AV70_9PEZI</name>
<comment type="caution">
    <text evidence="1">The sequence shown here is derived from an EMBL/GenBank/DDBJ whole genome shotgun (WGS) entry which is preliminary data.</text>
</comment>
<protein>
    <submittedName>
        <fullName evidence="1">Uncharacterized protein</fullName>
    </submittedName>
</protein>
<reference evidence="1" key="1">
    <citation type="submission" date="2021-03" db="EMBL/GenBank/DDBJ databases">
        <title>Revisited historic fungal species revealed as producer of novel bioactive compounds through whole genome sequencing and comparative genomics.</title>
        <authorList>
            <person name="Vignolle G.A."/>
            <person name="Hochenegger N."/>
            <person name="Mach R.L."/>
            <person name="Mach-Aigner A.R."/>
            <person name="Javad Rahimi M."/>
            <person name="Salim K.A."/>
            <person name="Chan C.M."/>
            <person name="Lim L.B.L."/>
            <person name="Cai F."/>
            <person name="Druzhinina I.S."/>
            <person name="U'Ren J.M."/>
            <person name="Derntl C."/>
        </authorList>
    </citation>
    <scope>NUCLEOTIDE SEQUENCE</scope>
    <source>
        <strain evidence="1">TUCIM 5799</strain>
    </source>
</reference>
<gene>
    <name evidence="1" type="ORF">JX265_001537</name>
</gene>